<evidence type="ECO:0000259" key="1">
    <source>
        <dbReference type="Pfam" id="PF13456"/>
    </source>
</evidence>
<dbReference type="EMBL" id="VIEB01001119">
    <property type="protein sequence ID" value="TQD75221.1"/>
    <property type="molecule type" value="Genomic_DNA"/>
</dbReference>
<proteinExistence type="predicted"/>
<dbReference type="GO" id="GO:0004523">
    <property type="term" value="F:RNA-DNA hybrid ribonuclease activity"/>
    <property type="evidence" value="ECO:0007669"/>
    <property type="project" value="InterPro"/>
</dbReference>
<dbReference type="Pfam" id="PF13456">
    <property type="entry name" value="RVT_3"/>
    <property type="match status" value="1"/>
</dbReference>
<dbReference type="PANTHER" id="PTHR47723">
    <property type="entry name" value="OS05G0353850 PROTEIN"/>
    <property type="match status" value="1"/>
</dbReference>
<dbReference type="Proteomes" id="UP000315295">
    <property type="component" value="Unassembled WGS sequence"/>
</dbReference>
<gene>
    <name evidence="2" type="ORF">C1H46_039262</name>
</gene>
<feature type="domain" description="RNase H type-1" evidence="1">
    <location>
        <begin position="1"/>
        <end position="109"/>
    </location>
</feature>
<reference evidence="2 3" key="1">
    <citation type="journal article" date="2019" name="G3 (Bethesda)">
        <title>Sequencing of a Wild Apple (Malus baccata) Genome Unravels the Differences Between Cultivated and Wild Apple Species Regarding Disease Resistance and Cold Tolerance.</title>
        <authorList>
            <person name="Chen X."/>
        </authorList>
    </citation>
    <scope>NUCLEOTIDE SEQUENCE [LARGE SCALE GENOMIC DNA]</scope>
    <source>
        <strain evidence="3">cv. Shandingzi</strain>
        <tissue evidence="2">Leaves</tissue>
    </source>
</reference>
<organism evidence="2 3">
    <name type="scientific">Malus baccata</name>
    <name type="common">Siberian crab apple</name>
    <name type="synonym">Pyrus baccata</name>
    <dbReference type="NCBI Taxonomy" id="106549"/>
    <lineage>
        <taxon>Eukaryota</taxon>
        <taxon>Viridiplantae</taxon>
        <taxon>Streptophyta</taxon>
        <taxon>Embryophyta</taxon>
        <taxon>Tracheophyta</taxon>
        <taxon>Spermatophyta</taxon>
        <taxon>Magnoliopsida</taxon>
        <taxon>eudicotyledons</taxon>
        <taxon>Gunneridae</taxon>
        <taxon>Pentapetalae</taxon>
        <taxon>rosids</taxon>
        <taxon>fabids</taxon>
        <taxon>Rosales</taxon>
        <taxon>Rosaceae</taxon>
        <taxon>Amygdaloideae</taxon>
        <taxon>Maleae</taxon>
        <taxon>Malus</taxon>
    </lineage>
</organism>
<dbReference type="InterPro" id="IPR002156">
    <property type="entry name" value="RNaseH_domain"/>
</dbReference>
<protein>
    <recommendedName>
        <fullName evidence="1">RNase H type-1 domain-containing protein</fullName>
    </recommendedName>
</protein>
<dbReference type="PANTHER" id="PTHR47723:SF24">
    <property type="entry name" value="RNASE H TYPE-1 DOMAIN-CONTAINING PROTEIN"/>
    <property type="match status" value="1"/>
</dbReference>
<dbReference type="GO" id="GO:0003676">
    <property type="term" value="F:nucleic acid binding"/>
    <property type="evidence" value="ECO:0007669"/>
    <property type="project" value="InterPro"/>
</dbReference>
<dbReference type="AlphaFoldDB" id="A0A540KLX7"/>
<evidence type="ECO:0000313" key="2">
    <source>
        <dbReference type="EMBL" id="TQD75221.1"/>
    </source>
</evidence>
<evidence type="ECO:0000313" key="3">
    <source>
        <dbReference type="Proteomes" id="UP000315295"/>
    </source>
</evidence>
<sequence>MVFSDEAGNYARSFVLKIPDVTSPSTAEFLAAPDAAQQSFGSKFPQVVLENDALQVVQLQNLGSMQMCSTPLGLIVEDIKSLLQNFGDVRVCHICKNVNVMDYRLAKLA</sequence>
<dbReference type="InterPro" id="IPR053151">
    <property type="entry name" value="RNase_H-like"/>
</dbReference>
<comment type="caution">
    <text evidence="2">The sequence shown here is derived from an EMBL/GenBank/DDBJ whole genome shotgun (WGS) entry which is preliminary data.</text>
</comment>
<accession>A0A540KLX7</accession>
<keyword evidence="3" id="KW-1185">Reference proteome</keyword>
<name>A0A540KLX7_MALBA</name>